<dbReference type="Proteomes" id="UP001341840">
    <property type="component" value="Unassembled WGS sequence"/>
</dbReference>
<gene>
    <name evidence="2" type="ORF">PIB30_022948</name>
</gene>
<feature type="region of interest" description="Disordered" evidence="1">
    <location>
        <begin position="118"/>
        <end position="143"/>
    </location>
</feature>
<feature type="compositionally biased region" description="Polar residues" evidence="1">
    <location>
        <begin position="134"/>
        <end position="143"/>
    </location>
</feature>
<evidence type="ECO:0000256" key="1">
    <source>
        <dbReference type="SAM" id="MobiDB-lite"/>
    </source>
</evidence>
<organism evidence="2 3">
    <name type="scientific">Stylosanthes scabra</name>
    <dbReference type="NCBI Taxonomy" id="79078"/>
    <lineage>
        <taxon>Eukaryota</taxon>
        <taxon>Viridiplantae</taxon>
        <taxon>Streptophyta</taxon>
        <taxon>Embryophyta</taxon>
        <taxon>Tracheophyta</taxon>
        <taxon>Spermatophyta</taxon>
        <taxon>Magnoliopsida</taxon>
        <taxon>eudicotyledons</taxon>
        <taxon>Gunneridae</taxon>
        <taxon>Pentapetalae</taxon>
        <taxon>rosids</taxon>
        <taxon>fabids</taxon>
        <taxon>Fabales</taxon>
        <taxon>Fabaceae</taxon>
        <taxon>Papilionoideae</taxon>
        <taxon>50 kb inversion clade</taxon>
        <taxon>dalbergioids sensu lato</taxon>
        <taxon>Dalbergieae</taxon>
        <taxon>Pterocarpus clade</taxon>
        <taxon>Stylosanthes</taxon>
    </lineage>
</organism>
<proteinExistence type="predicted"/>
<comment type="caution">
    <text evidence="2">The sequence shown here is derived from an EMBL/GenBank/DDBJ whole genome shotgun (WGS) entry which is preliminary data.</text>
</comment>
<name>A0ABU6R9L6_9FABA</name>
<reference evidence="2 3" key="1">
    <citation type="journal article" date="2023" name="Plants (Basel)">
        <title>Bridging the Gap: Combining Genomics and Transcriptomics Approaches to Understand Stylosanthes scabra, an Orphan Legume from the Brazilian Caatinga.</title>
        <authorList>
            <person name="Ferreira-Neto J.R.C."/>
            <person name="da Silva M.D."/>
            <person name="Binneck E."/>
            <person name="de Melo N.F."/>
            <person name="da Silva R.H."/>
            <person name="de Melo A.L.T.M."/>
            <person name="Pandolfi V."/>
            <person name="Bustamante F.O."/>
            <person name="Brasileiro-Vidal A.C."/>
            <person name="Benko-Iseppon A.M."/>
        </authorList>
    </citation>
    <scope>NUCLEOTIDE SEQUENCE [LARGE SCALE GENOMIC DNA]</scope>
    <source>
        <tissue evidence="2">Leaves</tissue>
    </source>
</reference>
<keyword evidence="3" id="KW-1185">Reference proteome</keyword>
<dbReference type="EMBL" id="JASCZI010030287">
    <property type="protein sequence ID" value="MED6120666.1"/>
    <property type="molecule type" value="Genomic_DNA"/>
</dbReference>
<accession>A0ABU6R9L6</accession>
<protein>
    <submittedName>
        <fullName evidence="2">Uncharacterized protein</fullName>
    </submittedName>
</protein>
<evidence type="ECO:0000313" key="2">
    <source>
        <dbReference type="EMBL" id="MED6120666.1"/>
    </source>
</evidence>
<evidence type="ECO:0000313" key="3">
    <source>
        <dbReference type="Proteomes" id="UP001341840"/>
    </source>
</evidence>
<sequence length="143" mass="16656">MLSLLFLVKTNVNDAKKDGERCRKQRLQVAKEEEEEEEEWALLQTAYKRYVDDFIWANKASFQGSKPSVRYHFKRTKILTLCHDIRAKGQSQIDSFYGAYAYQKMTNACKGFLEPDGDWPSSAKPVRELDCKTHPSSRNESWP</sequence>